<keyword evidence="2" id="KW-1185">Reference proteome</keyword>
<dbReference type="Proteomes" id="UP001291623">
    <property type="component" value="Unassembled WGS sequence"/>
</dbReference>
<sequence>MGQKTSTKNVLLYHPGKTNVVEDALNRKSMVSSMPVQVKRKELVRELHQLANLGVRLVDSDDSGFVVQNVLKSSFI</sequence>
<dbReference type="EMBL" id="JAVYJV010000007">
    <property type="protein sequence ID" value="KAK4366222.1"/>
    <property type="molecule type" value="Genomic_DNA"/>
</dbReference>
<gene>
    <name evidence="1" type="ORF">RND71_014102</name>
</gene>
<dbReference type="AlphaFoldDB" id="A0AAE1SAS2"/>
<evidence type="ECO:0000313" key="2">
    <source>
        <dbReference type="Proteomes" id="UP001291623"/>
    </source>
</evidence>
<reference evidence="1" key="1">
    <citation type="submission" date="2023-12" db="EMBL/GenBank/DDBJ databases">
        <title>Genome assembly of Anisodus tanguticus.</title>
        <authorList>
            <person name="Wang Y.-J."/>
        </authorList>
    </citation>
    <scope>NUCLEOTIDE SEQUENCE</scope>
    <source>
        <strain evidence="1">KB-2021</strain>
        <tissue evidence="1">Leaf</tissue>
    </source>
</reference>
<comment type="caution">
    <text evidence="1">The sequence shown here is derived from an EMBL/GenBank/DDBJ whole genome shotgun (WGS) entry which is preliminary data.</text>
</comment>
<organism evidence="1 2">
    <name type="scientific">Anisodus tanguticus</name>
    <dbReference type="NCBI Taxonomy" id="243964"/>
    <lineage>
        <taxon>Eukaryota</taxon>
        <taxon>Viridiplantae</taxon>
        <taxon>Streptophyta</taxon>
        <taxon>Embryophyta</taxon>
        <taxon>Tracheophyta</taxon>
        <taxon>Spermatophyta</taxon>
        <taxon>Magnoliopsida</taxon>
        <taxon>eudicotyledons</taxon>
        <taxon>Gunneridae</taxon>
        <taxon>Pentapetalae</taxon>
        <taxon>asterids</taxon>
        <taxon>lamiids</taxon>
        <taxon>Solanales</taxon>
        <taxon>Solanaceae</taxon>
        <taxon>Solanoideae</taxon>
        <taxon>Hyoscyameae</taxon>
        <taxon>Anisodus</taxon>
    </lineage>
</organism>
<name>A0AAE1SAS2_9SOLA</name>
<accession>A0AAE1SAS2</accession>
<proteinExistence type="predicted"/>
<evidence type="ECO:0000313" key="1">
    <source>
        <dbReference type="EMBL" id="KAK4366222.1"/>
    </source>
</evidence>
<protein>
    <submittedName>
        <fullName evidence="1">Uncharacterized protein</fullName>
    </submittedName>
</protein>